<dbReference type="EMBL" id="JANPWB010000012">
    <property type="protein sequence ID" value="KAJ1117099.1"/>
    <property type="molecule type" value="Genomic_DNA"/>
</dbReference>
<name>A0AAV7NPY7_PLEWA</name>
<comment type="caution">
    <text evidence="2">The sequence shown here is derived from an EMBL/GenBank/DDBJ whole genome shotgun (WGS) entry which is preliminary data.</text>
</comment>
<sequence>MDHGRALSRMLSERCGSRPDRIGPSHFGPRHGPIHRSWAHAWGTHIAVLRHRALFMFSPPSGGSPESANHRCLHGASSDLHRLKARALLVVRIRLLTPAALSAGYSLWKGRLLTGTPSSASYFII</sequence>
<organism evidence="2 3">
    <name type="scientific">Pleurodeles waltl</name>
    <name type="common">Iberian ribbed newt</name>
    <dbReference type="NCBI Taxonomy" id="8319"/>
    <lineage>
        <taxon>Eukaryota</taxon>
        <taxon>Metazoa</taxon>
        <taxon>Chordata</taxon>
        <taxon>Craniata</taxon>
        <taxon>Vertebrata</taxon>
        <taxon>Euteleostomi</taxon>
        <taxon>Amphibia</taxon>
        <taxon>Batrachia</taxon>
        <taxon>Caudata</taxon>
        <taxon>Salamandroidea</taxon>
        <taxon>Salamandridae</taxon>
        <taxon>Pleurodelinae</taxon>
        <taxon>Pleurodeles</taxon>
    </lineage>
</organism>
<evidence type="ECO:0000313" key="3">
    <source>
        <dbReference type="Proteomes" id="UP001066276"/>
    </source>
</evidence>
<proteinExistence type="predicted"/>
<dbReference type="AlphaFoldDB" id="A0AAV7NPY7"/>
<gene>
    <name evidence="2" type="ORF">NDU88_005299</name>
</gene>
<keyword evidence="3" id="KW-1185">Reference proteome</keyword>
<evidence type="ECO:0000256" key="1">
    <source>
        <dbReference type="SAM" id="MobiDB-lite"/>
    </source>
</evidence>
<feature type="region of interest" description="Disordered" evidence="1">
    <location>
        <begin position="1"/>
        <end position="24"/>
    </location>
</feature>
<reference evidence="2" key="1">
    <citation type="journal article" date="2022" name="bioRxiv">
        <title>Sequencing and chromosome-scale assembly of the giantPleurodeles waltlgenome.</title>
        <authorList>
            <person name="Brown T."/>
            <person name="Elewa A."/>
            <person name="Iarovenko S."/>
            <person name="Subramanian E."/>
            <person name="Araus A.J."/>
            <person name="Petzold A."/>
            <person name="Susuki M."/>
            <person name="Suzuki K.-i.T."/>
            <person name="Hayashi T."/>
            <person name="Toyoda A."/>
            <person name="Oliveira C."/>
            <person name="Osipova E."/>
            <person name="Leigh N.D."/>
            <person name="Simon A."/>
            <person name="Yun M.H."/>
        </authorList>
    </citation>
    <scope>NUCLEOTIDE SEQUENCE</scope>
    <source>
        <strain evidence="2">20211129_DDA</strain>
        <tissue evidence="2">Liver</tissue>
    </source>
</reference>
<accession>A0AAV7NPY7</accession>
<dbReference type="Proteomes" id="UP001066276">
    <property type="component" value="Chromosome 8"/>
</dbReference>
<protein>
    <submittedName>
        <fullName evidence="2">Uncharacterized protein</fullName>
    </submittedName>
</protein>
<evidence type="ECO:0000313" key="2">
    <source>
        <dbReference type="EMBL" id="KAJ1117099.1"/>
    </source>
</evidence>
<feature type="compositionally biased region" description="Basic and acidic residues" evidence="1">
    <location>
        <begin position="1"/>
        <end position="23"/>
    </location>
</feature>